<dbReference type="PANTHER" id="PTHR38116:SF9">
    <property type="entry name" value="BZIP DOMAIN-CONTAINING PROTEIN"/>
    <property type="match status" value="1"/>
</dbReference>
<name>A0ABR4G2F0_9EURO</name>
<reference evidence="2 3" key="1">
    <citation type="submission" date="2024-07" db="EMBL/GenBank/DDBJ databases">
        <title>Section-level genome sequencing and comparative genomics of Aspergillus sections Usti and Cavernicolus.</title>
        <authorList>
            <consortium name="Lawrence Berkeley National Laboratory"/>
            <person name="Nybo J.L."/>
            <person name="Vesth T.C."/>
            <person name="Theobald S."/>
            <person name="Frisvad J.C."/>
            <person name="Larsen T.O."/>
            <person name="Kjaerboelling I."/>
            <person name="Rothschild-Mancinelli K."/>
            <person name="Lyhne E.K."/>
            <person name="Kogle M.E."/>
            <person name="Barry K."/>
            <person name="Clum A."/>
            <person name="Na H."/>
            <person name="Ledsgaard L."/>
            <person name="Lin J."/>
            <person name="Lipzen A."/>
            <person name="Kuo A."/>
            <person name="Riley R."/>
            <person name="Mondo S."/>
            <person name="Labutti K."/>
            <person name="Haridas S."/>
            <person name="Pangalinan J."/>
            <person name="Salamov A.A."/>
            <person name="Simmons B.A."/>
            <person name="Magnuson J.K."/>
            <person name="Chen J."/>
            <person name="Drula E."/>
            <person name="Henrissat B."/>
            <person name="Wiebenga A."/>
            <person name="Lubbers R.J."/>
            <person name="Gomes A.C."/>
            <person name="Makela M.R."/>
            <person name="Stajich J."/>
            <person name="Grigoriev I.V."/>
            <person name="Mortensen U.H."/>
            <person name="De Vries R.P."/>
            <person name="Baker S.E."/>
            <person name="Andersen M.R."/>
        </authorList>
    </citation>
    <scope>NUCLEOTIDE SEQUENCE [LARGE SCALE GENOMIC DNA]</scope>
    <source>
        <strain evidence="2 3">CBS 209.92</strain>
    </source>
</reference>
<keyword evidence="3" id="KW-1185">Reference proteome</keyword>
<evidence type="ECO:0008006" key="4">
    <source>
        <dbReference type="Google" id="ProtNLM"/>
    </source>
</evidence>
<sequence length="490" mass="54743">MDTELQREIERLQDKCRRLDFENRRLRRTLRCVDCNSRIAGAPGRNQATATKKATRPRITSSIPLLVDSLTTAAQPAMPWSGDIGQSIAQQDEDEFSFADYLSPLETTVASPIASWNEGNTITNHTLWSNADSSYTRGLSDLQPAATSTLTDHAHKDTSQSLEALFRESPLIWGSGSLAGDKLPSGLLNSAGEPGNEDTTLHQDFHLPWPLGLPEPTLSALGLSFGFKMGQAQQRMDQYIEALGTSIRSAFGSQASPSRALESLVSYGVMWIVREAWPAAEGFWKITASLNGFVQSELWRLFPSQSSYEKLHPAYRPTVIQLTVPHSPLIDWLPWPDLRDRIIELQDQLDVEAVCRSAIESVVAHRQVPSSKEAEVNLPTFRVWDLHLLEKQSGVGLTNNQLTYKPRAASVLAMEKEYNLVYDDFLTQRLHPAFFEKYPLITCERIKTKFRVQAISIANGDEVGDPKPFTDMAMIRLKQLVTKRVHAPGT</sequence>
<proteinExistence type="predicted"/>
<comment type="caution">
    <text evidence="2">The sequence shown here is derived from an EMBL/GenBank/DDBJ whole genome shotgun (WGS) entry which is preliminary data.</text>
</comment>
<keyword evidence="1" id="KW-0175">Coiled coil</keyword>
<evidence type="ECO:0000313" key="3">
    <source>
        <dbReference type="Proteomes" id="UP001610563"/>
    </source>
</evidence>
<dbReference type="Pfam" id="PF11905">
    <property type="entry name" value="DUF3425"/>
    <property type="match status" value="1"/>
</dbReference>
<dbReference type="InterPro" id="IPR021833">
    <property type="entry name" value="DUF3425"/>
</dbReference>
<feature type="coiled-coil region" evidence="1">
    <location>
        <begin position="2"/>
        <end position="29"/>
    </location>
</feature>
<organism evidence="2 3">
    <name type="scientific">Aspergillus keveii</name>
    <dbReference type="NCBI Taxonomy" id="714993"/>
    <lineage>
        <taxon>Eukaryota</taxon>
        <taxon>Fungi</taxon>
        <taxon>Dikarya</taxon>
        <taxon>Ascomycota</taxon>
        <taxon>Pezizomycotina</taxon>
        <taxon>Eurotiomycetes</taxon>
        <taxon>Eurotiomycetidae</taxon>
        <taxon>Eurotiales</taxon>
        <taxon>Aspergillaceae</taxon>
        <taxon>Aspergillus</taxon>
        <taxon>Aspergillus subgen. Nidulantes</taxon>
    </lineage>
</organism>
<dbReference type="PANTHER" id="PTHR38116">
    <property type="entry name" value="CHROMOSOME 7, WHOLE GENOME SHOTGUN SEQUENCE"/>
    <property type="match status" value="1"/>
</dbReference>
<dbReference type="EMBL" id="JBFTWV010000061">
    <property type="protein sequence ID" value="KAL2793191.1"/>
    <property type="molecule type" value="Genomic_DNA"/>
</dbReference>
<evidence type="ECO:0000313" key="2">
    <source>
        <dbReference type="EMBL" id="KAL2793191.1"/>
    </source>
</evidence>
<accession>A0ABR4G2F0</accession>
<dbReference type="Proteomes" id="UP001610563">
    <property type="component" value="Unassembled WGS sequence"/>
</dbReference>
<gene>
    <name evidence="2" type="ORF">BJX66DRAFT_339097</name>
</gene>
<protein>
    <recommendedName>
        <fullName evidence="4">BZIP transcription factor</fullName>
    </recommendedName>
</protein>
<evidence type="ECO:0000256" key="1">
    <source>
        <dbReference type="SAM" id="Coils"/>
    </source>
</evidence>